<evidence type="ECO:0000313" key="1">
    <source>
        <dbReference type="EMBL" id="OAY69030.1"/>
    </source>
</evidence>
<dbReference type="STRING" id="4615.A0A199UWM2"/>
<accession>A0A199UWM2</accession>
<reference evidence="1 2" key="1">
    <citation type="journal article" date="2016" name="DNA Res.">
        <title>The draft genome of MD-2 pineapple using hybrid error correction of long reads.</title>
        <authorList>
            <person name="Redwan R.M."/>
            <person name="Saidin A."/>
            <person name="Kumar S.V."/>
        </authorList>
    </citation>
    <scope>NUCLEOTIDE SEQUENCE [LARGE SCALE GENOMIC DNA]</scope>
    <source>
        <strain evidence="2">cv. MD2</strain>
        <tissue evidence="1">Leaf</tissue>
    </source>
</reference>
<organism evidence="1 2">
    <name type="scientific">Ananas comosus</name>
    <name type="common">Pineapple</name>
    <name type="synonym">Ananas ananas</name>
    <dbReference type="NCBI Taxonomy" id="4615"/>
    <lineage>
        <taxon>Eukaryota</taxon>
        <taxon>Viridiplantae</taxon>
        <taxon>Streptophyta</taxon>
        <taxon>Embryophyta</taxon>
        <taxon>Tracheophyta</taxon>
        <taxon>Spermatophyta</taxon>
        <taxon>Magnoliopsida</taxon>
        <taxon>Liliopsida</taxon>
        <taxon>Poales</taxon>
        <taxon>Bromeliaceae</taxon>
        <taxon>Bromelioideae</taxon>
        <taxon>Ananas</taxon>
    </lineage>
</organism>
<dbReference type="PANTHER" id="PTHR33935">
    <property type="entry name" value="OS10G0148100 PROTEIN"/>
    <property type="match status" value="1"/>
</dbReference>
<proteinExistence type="predicted"/>
<protein>
    <submittedName>
        <fullName evidence="1">Proline-rich protein 2</fullName>
    </submittedName>
</protein>
<dbReference type="Pfam" id="PF01190">
    <property type="entry name" value="Pollen_Ole_e_1"/>
    <property type="match status" value="1"/>
</dbReference>
<name>A0A199UWM2_ANACO</name>
<dbReference type="EMBL" id="LSRQ01004599">
    <property type="protein sequence ID" value="OAY69030.1"/>
    <property type="molecule type" value="Genomic_DNA"/>
</dbReference>
<dbReference type="Proteomes" id="UP000092600">
    <property type="component" value="Unassembled WGS sequence"/>
</dbReference>
<dbReference type="PRINTS" id="PR01217">
    <property type="entry name" value="PRICHEXTENSN"/>
</dbReference>
<evidence type="ECO:0000313" key="2">
    <source>
        <dbReference type="Proteomes" id="UP000092600"/>
    </source>
</evidence>
<gene>
    <name evidence="1" type="ORF">ACMD2_19384</name>
</gene>
<comment type="caution">
    <text evidence="1">The sequence shown here is derived from an EMBL/GenBank/DDBJ whole genome shotgun (WGS) entry which is preliminary data.</text>
</comment>
<dbReference type="AlphaFoldDB" id="A0A199UWM2"/>
<sequence length="420" mass="46196">MDGCAPDHEHGLRPSKPVNTCLGRLRKPSLVMLNRGGSEVNLNRGIKKDYWNCDLAKKAFNCRNCKDGGEYAFFPDFTIRGWPHVKPIMALSATTININRHENPSGVSRMGTRLLLSSVLFALCAVRFAAEFVGAETPAAVVVGSAVCSDCATKKIEHERAFNGLHAAVKCKAATGLYETKAMGELDNTGSFNIPLPADTLAADADDLNHDCFVELHSTASPEATTPCPAKPSKLIPAAKANGGERVFTAASGPLSFASATCASATFKFDPFHKHHKFDFPPKSHYFPPKSHYFPPVYKKPLPSPTPPVRYKRTPVYKPRSVYKPPVPVYKPPTPVYKPPVPVYKPPTPVYKPPVPVYKPPTPVYTPAHSGSNKPVPFHHLHPKPFPHFHKFPPYSPHPLKKIFKKKHHFFPPAKAEANP</sequence>
<dbReference type="PANTHER" id="PTHR33935:SF22">
    <property type="entry name" value="OS10G0149400 PROTEIN"/>
    <property type="match status" value="1"/>
</dbReference>